<reference evidence="5 6" key="1">
    <citation type="submission" date="2018-10" db="EMBL/GenBank/DDBJ databases">
        <authorList>
            <person name="Zhang X."/>
        </authorList>
    </citation>
    <scope>NUCLEOTIDE SEQUENCE [LARGE SCALE GENOMIC DNA]</scope>
    <source>
        <strain evidence="5 6">SK-G1</strain>
    </source>
</reference>
<dbReference type="GO" id="GO:0009265">
    <property type="term" value="P:2'-deoxyribonucleotide biosynthetic process"/>
    <property type="evidence" value="ECO:0007669"/>
    <property type="project" value="TreeGrafter"/>
</dbReference>
<dbReference type="AlphaFoldDB" id="A0A3G2R716"/>
<dbReference type="PANTHER" id="PTHR21075">
    <property type="entry name" value="ANAEROBIC RIBONUCLEOSIDE-TRIPHOSPHATE REDUCTASE"/>
    <property type="match status" value="1"/>
</dbReference>
<dbReference type="Pfam" id="PF13597">
    <property type="entry name" value="NRDD"/>
    <property type="match status" value="1"/>
</dbReference>
<evidence type="ECO:0000313" key="6">
    <source>
        <dbReference type="Proteomes" id="UP000280960"/>
    </source>
</evidence>
<dbReference type="RefSeq" id="WP_122015091.1">
    <property type="nucleotide sequence ID" value="NZ_CP033169.1"/>
</dbReference>
<evidence type="ECO:0000256" key="3">
    <source>
        <dbReference type="PROSITE-ProRule" id="PRU00492"/>
    </source>
</evidence>
<dbReference type="Gene3D" id="3.20.70.20">
    <property type="match status" value="1"/>
</dbReference>
<dbReference type="CDD" id="cd01675">
    <property type="entry name" value="RNR_III"/>
    <property type="match status" value="1"/>
</dbReference>
<dbReference type="PROSITE" id="PS51161">
    <property type="entry name" value="ATP_CONE"/>
    <property type="match status" value="1"/>
</dbReference>
<evidence type="ECO:0000256" key="2">
    <source>
        <dbReference type="ARBA" id="ARBA00022840"/>
    </source>
</evidence>
<gene>
    <name evidence="5" type="ORF">D2962_11905</name>
</gene>
<keyword evidence="1 3" id="KW-0547">Nucleotide-binding</keyword>
<dbReference type="SUPFAM" id="SSF51998">
    <property type="entry name" value="PFL-like glycyl radical enzymes"/>
    <property type="match status" value="1"/>
</dbReference>
<evidence type="ECO:0000259" key="4">
    <source>
        <dbReference type="PROSITE" id="PS51161"/>
    </source>
</evidence>
<dbReference type="InterPro" id="IPR012833">
    <property type="entry name" value="NrdD"/>
</dbReference>
<sequence>MISLIVKRDGSLQKFEKEKIENAIFKAARAVGGNDREIAGNLADEVVKILEEKYRETTPTVESVQDIVEKVLIERGHARTAKAYILYRKQHQDIREFKKAFLDIEDTIDQYIGKSDWRINENSNMGFSLQGLNNHISTAVISKYWLNKIYPEEVRAAHISGDFHIHDLGLLSVYCCGWDLADLLVSGFTGVEGKVASRPPKHFRTALGQIVNFFYTLQGEAAGAQALSNFDTYLAPFIYYDGLNYKEVKQALQEFIFNLNVPTRVGFQTPFVNITMDLVVPKMMAKEPAIVGGRFMDKTYGDFQKEMDMLNEAFAEVMMEGDANGRIFTFPIPTYNITQEFDWESPVVDRIMEMTAKYGLPYFSNFINSDMKPDDVRSMCCRLRLDNRELRKRGGGLFGANPLTGSIGVVTINMPRIGYLSGTEDEFFTRLDRLMDIARTSLEIKRKVLEKMTQEGLYPYARFYLRDIYKRFGAYWQNHFNTIGLVGMNEALLNFMGCGITDDRGRKFALSVLDFMRKKMEQYQQETEILYNLEATPAEGASYRLAKKDREMFGDIITCGNGEPYYTNSTQLPVDFTDDVFTALEHQEELQCKYTGGTVFHAFLGERISDAGTCKALVKKVAENFRIPYYTITPTFSVCAVHGYIEGEHFSCPHCGKECEVYSRVVGYYRPVQCWNKGKKEEFADRKEYVV</sequence>
<name>A0A3G2R716_9FIRM</name>
<evidence type="ECO:0000313" key="5">
    <source>
        <dbReference type="EMBL" id="AYO31211.1"/>
    </source>
</evidence>
<dbReference type="GO" id="GO:0031250">
    <property type="term" value="C:anaerobic ribonucleoside-triphosphate reductase complex"/>
    <property type="evidence" value="ECO:0007669"/>
    <property type="project" value="TreeGrafter"/>
</dbReference>
<protein>
    <submittedName>
        <fullName evidence="5">Ribonucleoside triphosphate reductase</fullName>
        <ecNumber evidence="5">1.17.4.2</ecNumber>
    </submittedName>
</protein>
<dbReference type="Proteomes" id="UP000280960">
    <property type="component" value="Chromosome"/>
</dbReference>
<dbReference type="GO" id="GO:0008998">
    <property type="term" value="F:ribonucleoside-triphosphate reductase (thioredoxin) activity"/>
    <property type="evidence" value="ECO:0007669"/>
    <property type="project" value="UniProtKB-EC"/>
</dbReference>
<dbReference type="GO" id="GO:0005524">
    <property type="term" value="F:ATP binding"/>
    <property type="evidence" value="ECO:0007669"/>
    <property type="project" value="UniProtKB-UniRule"/>
</dbReference>
<dbReference type="NCBIfam" id="NF006126">
    <property type="entry name" value="PRK08270.1"/>
    <property type="match status" value="1"/>
</dbReference>
<proteinExistence type="predicted"/>
<dbReference type="NCBIfam" id="TIGR02487">
    <property type="entry name" value="NrdD"/>
    <property type="match status" value="1"/>
</dbReference>
<dbReference type="Pfam" id="PF03477">
    <property type="entry name" value="ATP-cone"/>
    <property type="match status" value="1"/>
</dbReference>
<dbReference type="GO" id="GO:0006260">
    <property type="term" value="P:DNA replication"/>
    <property type="evidence" value="ECO:0007669"/>
    <property type="project" value="InterPro"/>
</dbReference>
<dbReference type="PANTHER" id="PTHR21075:SF0">
    <property type="entry name" value="ANAEROBIC RIBONUCLEOSIDE-TRIPHOSPHATE REDUCTASE"/>
    <property type="match status" value="1"/>
</dbReference>
<keyword evidence="5" id="KW-0560">Oxidoreductase</keyword>
<keyword evidence="2 3" id="KW-0067">ATP-binding</keyword>
<evidence type="ECO:0000256" key="1">
    <source>
        <dbReference type="ARBA" id="ARBA00022741"/>
    </source>
</evidence>
<keyword evidence="6" id="KW-1185">Reference proteome</keyword>
<dbReference type="EMBL" id="CP033169">
    <property type="protein sequence ID" value="AYO31211.1"/>
    <property type="molecule type" value="Genomic_DNA"/>
</dbReference>
<dbReference type="InterPro" id="IPR005144">
    <property type="entry name" value="ATP-cone_dom"/>
</dbReference>
<feature type="domain" description="ATP-cone" evidence="4">
    <location>
        <begin position="3"/>
        <end position="95"/>
    </location>
</feature>
<accession>A0A3G2R716</accession>
<organism evidence="5 6">
    <name type="scientific">Biomaibacter acetigenes</name>
    <dbReference type="NCBI Taxonomy" id="2316383"/>
    <lineage>
        <taxon>Bacteria</taxon>
        <taxon>Bacillati</taxon>
        <taxon>Bacillota</taxon>
        <taxon>Clostridia</taxon>
        <taxon>Thermosediminibacterales</taxon>
        <taxon>Tepidanaerobacteraceae</taxon>
        <taxon>Biomaibacter</taxon>
    </lineage>
</organism>
<dbReference type="KEGG" id="bacg:D2962_11905"/>
<dbReference type="GO" id="GO:0004748">
    <property type="term" value="F:ribonucleoside-diphosphate reductase activity, thioredoxin disulfide as acceptor"/>
    <property type="evidence" value="ECO:0007669"/>
    <property type="project" value="TreeGrafter"/>
</dbReference>
<dbReference type="EC" id="1.17.4.2" evidence="5"/>